<evidence type="ECO:0000256" key="2">
    <source>
        <dbReference type="ARBA" id="ARBA00022857"/>
    </source>
</evidence>
<dbReference type="GO" id="GO:0008703">
    <property type="term" value="F:5-amino-6-(5-phosphoribosylamino)uracil reductase activity"/>
    <property type="evidence" value="ECO:0007669"/>
    <property type="project" value="InterPro"/>
</dbReference>
<feature type="domain" description="Bacterial bifunctional deaminase-reductase C-terminal" evidence="5">
    <location>
        <begin position="52"/>
        <end position="247"/>
    </location>
</feature>
<dbReference type="PANTHER" id="PTHR38011:SF7">
    <property type="entry name" value="2,5-DIAMINO-6-RIBOSYLAMINO-4(3H)-PYRIMIDINONE 5'-PHOSPHATE REDUCTASE"/>
    <property type="match status" value="1"/>
</dbReference>
<sequence length="309" mass="31585">MKVEASDASAGLGDDEPIRLLTGGRPEFAGAALDDDALWRLYGDSDRATSVLRVNFVQSLDGSATVDGLSGGLGGPADKRVFDTLRSLADVVLVGAGTAREEGYGALRLDAERSARRVSAGLPEHPAMAVVSGRLGLDPGSDLFALAPRRPLVFTVETAPADARAELSRVADLVDVGADRVDPARIVAELTARGLTQVLCEGGPSLFGDFVAADLVDEFCLTLSPLLEGGRGPRVITAPSQLAAPPRGLDLGHVLRSGSVLLTRWTRGGRGGLGARDSGDTRAAGVSGDTGGSGDAGVPGEAGSERRPG</sequence>
<dbReference type="PANTHER" id="PTHR38011">
    <property type="entry name" value="DIHYDROFOLATE REDUCTASE FAMILY PROTEIN (AFU_ORTHOLOGUE AFUA_8G06820)"/>
    <property type="match status" value="1"/>
</dbReference>
<organism evidence="6">
    <name type="scientific">Herbiconiux sp. A18JL235</name>
    <dbReference type="NCBI Taxonomy" id="3152363"/>
    <lineage>
        <taxon>Bacteria</taxon>
        <taxon>Bacillati</taxon>
        <taxon>Actinomycetota</taxon>
        <taxon>Actinomycetes</taxon>
        <taxon>Micrococcales</taxon>
        <taxon>Microbacteriaceae</taxon>
        <taxon>Herbiconiux</taxon>
    </lineage>
</organism>
<dbReference type="RefSeq" id="WP_368496435.1">
    <property type="nucleotide sequence ID" value="NZ_CP162511.1"/>
</dbReference>
<protein>
    <submittedName>
        <fullName evidence="6">Pyrimidine reductase family protein</fullName>
    </submittedName>
</protein>
<dbReference type="SUPFAM" id="SSF53597">
    <property type="entry name" value="Dihydrofolate reductase-like"/>
    <property type="match status" value="1"/>
</dbReference>
<dbReference type="AlphaFoldDB" id="A0AB39BD99"/>
<dbReference type="EMBL" id="CP162511">
    <property type="protein sequence ID" value="XDI04022.1"/>
    <property type="molecule type" value="Genomic_DNA"/>
</dbReference>
<comment type="pathway">
    <text evidence="1">Cofactor biosynthesis; riboflavin biosynthesis.</text>
</comment>
<proteinExistence type="predicted"/>
<evidence type="ECO:0000256" key="3">
    <source>
        <dbReference type="ARBA" id="ARBA00023002"/>
    </source>
</evidence>
<feature type="region of interest" description="Disordered" evidence="4">
    <location>
        <begin position="271"/>
        <end position="309"/>
    </location>
</feature>
<accession>A0AB39BD99</accession>
<dbReference type="InterPro" id="IPR050765">
    <property type="entry name" value="Riboflavin_Biosynth_HTPR"/>
</dbReference>
<dbReference type="GO" id="GO:0009231">
    <property type="term" value="P:riboflavin biosynthetic process"/>
    <property type="evidence" value="ECO:0007669"/>
    <property type="project" value="InterPro"/>
</dbReference>
<dbReference type="Gene3D" id="3.40.430.10">
    <property type="entry name" value="Dihydrofolate Reductase, subunit A"/>
    <property type="match status" value="1"/>
</dbReference>
<name>A0AB39BD99_9MICO</name>
<evidence type="ECO:0000313" key="6">
    <source>
        <dbReference type="EMBL" id="XDI04022.1"/>
    </source>
</evidence>
<feature type="compositionally biased region" description="Gly residues" evidence="4">
    <location>
        <begin position="288"/>
        <end position="297"/>
    </location>
</feature>
<keyword evidence="2" id="KW-0521">NADP</keyword>
<keyword evidence="3" id="KW-0560">Oxidoreductase</keyword>
<dbReference type="InterPro" id="IPR002734">
    <property type="entry name" value="RibDG_C"/>
</dbReference>
<evidence type="ECO:0000256" key="4">
    <source>
        <dbReference type="SAM" id="MobiDB-lite"/>
    </source>
</evidence>
<dbReference type="Pfam" id="PF01872">
    <property type="entry name" value="RibD_C"/>
    <property type="match status" value="1"/>
</dbReference>
<reference evidence="6" key="1">
    <citation type="submission" date="2024-05" db="EMBL/GenBank/DDBJ databases">
        <title>Herbiconiux sp. A18JL235.</title>
        <authorList>
            <person name="Zhang G."/>
        </authorList>
    </citation>
    <scope>NUCLEOTIDE SEQUENCE</scope>
    <source>
        <strain evidence="6">A18JL235</strain>
    </source>
</reference>
<evidence type="ECO:0000256" key="1">
    <source>
        <dbReference type="ARBA" id="ARBA00005104"/>
    </source>
</evidence>
<gene>
    <name evidence="6" type="ORF">ABFY20_11765</name>
</gene>
<evidence type="ECO:0000259" key="5">
    <source>
        <dbReference type="Pfam" id="PF01872"/>
    </source>
</evidence>
<dbReference type="InterPro" id="IPR024072">
    <property type="entry name" value="DHFR-like_dom_sf"/>
</dbReference>